<dbReference type="EMBL" id="MBTG01000003">
    <property type="protein sequence ID" value="OPH60859.1"/>
    <property type="molecule type" value="Genomic_DNA"/>
</dbReference>
<dbReference type="Gene3D" id="6.10.340.10">
    <property type="match status" value="1"/>
</dbReference>
<dbReference type="Pfam" id="PF02743">
    <property type="entry name" value="dCache_1"/>
    <property type="match status" value="1"/>
</dbReference>
<dbReference type="Gene3D" id="3.30.70.270">
    <property type="match status" value="1"/>
</dbReference>
<dbReference type="InterPro" id="IPR050469">
    <property type="entry name" value="Diguanylate_Cyclase"/>
</dbReference>
<sequence length="518" mass="58341">MVHRGDFKLRNLVNAIVLISVLTTLGASILISYYNEKKSLTRTTFELNKAYADKIADTVDGLFSNLKQGLAVTGEYLQKDLKRPDMFEQLELFRLNHTSLNTISLVDRSGIITNTSPYNSDVIGKKIMPDVEKLFIQQRPIISEPFYTNANYLSVAIIQPLFNEYGEFIGALGGTIRLHETNMFNVVLGDKLKGEDGSYFFVVSSEGNLIYHPDPARIGDQVGENPAVSELLQGRSGMRRLINTKGVDMLASYTYMKESRWGIVAQTPMKVVLADAHHLVRQVLLYVIPIVLVFMFAIYILIRKMSEPLLRLANYAAKLSTNNLEQEEPPRIHSWMYEANKLHRAFSLAVTHLRTEFDDLSHISQTDPLTGVYNRRTMELFMQNLISQQNPFAILVLDIDHFKKVNDTYGHVVGDQVLQLLAKSLQNSLGKSGAIFRYGGEEFVILLPNTSLKTAMRRAETARRAMEEMRSPSGKPITVSIGVASFPDTTKDVDELIAYADKALYRAKSMGRNRVESA</sequence>
<dbReference type="SUPFAM" id="SSF103190">
    <property type="entry name" value="Sensory domain-like"/>
    <property type="match status" value="2"/>
</dbReference>
<dbReference type="SMART" id="SM00267">
    <property type="entry name" value="GGDEF"/>
    <property type="match status" value="1"/>
</dbReference>
<keyword evidence="2" id="KW-1003">Cell membrane</keyword>
<accession>A0A1V4HQX2</accession>
<dbReference type="InterPro" id="IPR033479">
    <property type="entry name" value="dCache_1"/>
</dbReference>
<comment type="subcellular location">
    <subcellularLocation>
        <location evidence="1">Cell membrane</location>
        <topology evidence="1">Multi-pass membrane protein</topology>
    </subcellularLocation>
</comment>
<dbReference type="NCBIfam" id="TIGR00254">
    <property type="entry name" value="GGDEF"/>
    <property type="match status" value="1"/>
</dbReference>
<dbReference type="GO" id="GO:0052621">
    <property type="term" value="F:diguanylate cyclase activity"/>
    <property type="evidence" value="ECO:0007669"/>
    <property type="project" value="TreeGrafter"/>
</dbReference>
<comment type="caution">
    <text evidence="8">The sequence shown here is derived from an EMBL/GenBank/DDBJ whole genome shotgun (WGS) entry which is preliminary data.</text>
</comment>
<evidence type="ECO:0000256" key="2">
    <source>
        <dbReference type="ARBA" id="ARBA00022475"/>
    </source>
</evidence>
<dbReference type="PROSITE" id="PS50887">
    <property type="entry name" value="GGDEF"/>
    <property type="match status" value="1"/>
</dbReference>
<evidence type="ECO:0000256" key="3">
    <source>
        <dbReference type="ARBA" id="ARBA00022692"/>
    </source>
</evidence>
<feature type="domain" description="GGDEF" evidence="7">
    <location>
        <begin position="390"/>
        <end position="518"/>
    </location>
</feature>
<dbReference type="AlphaFoldDB" id="A0A1V4HQX2"/>
<dbReference type="PANTHER" id="PTHR45138">
    <property type="entry name" value="REGULATORY COMPONENTS OF SENSORY TRANSDUCTION SYSTEM"/>
    <property type="match status" value="1"/>
</dbReference>
<dbReference type="RefSeq" id="WP_079409610.1">
    <property type="nucleotide sequence ID" value="NZ_MBTG01000003.1"/>
</dbReference>
<dbReference type="InterPro" id="IPR029787">
    <property type="entry name" value="Nucleotide_cyclase"/>
</dbReference>
<keyword evidence="4 6" id="KW-1133">Transmembrane helix</keyword>
<evidence type="ECO:0000256" key="1">
    <source>
        <dbReference type="ARBA" id="ARBA00004651"/>
    </source>
</evidence>
<dbReference type="Proteomes" id="UP000190626">
    <property type="component" value="Unassembled WGS sequence"/>
</dbReference>
<dbReference type="InterPro" id="IPR043128">
    <property type="entry name" value="Rev_trsase/Diguanyl_cyclase"/>
</dbReference>
<evidence type="ECO:0000313" key="8">
    <source>
        <dbReference type="EMBL" id="OPH60859.1"/>
    </source>
</evidence>
<dbReference type="Gene3D" id="3.30.450.20">
    <property type="entry name" value="PAS domain"/>
    <property type="match status" value="1"/>
</dbReference>
<gene>
    <name evidence="8" type="ORF">BC351_16840</name>
</gene>
<evidence type="ECO:0000259" key="7">
    <source>
        <dbReference type="PROSITE" id="PS50887"/>
    </source>
</evidence>
<dbReference type="GO" id="GO:0005886">
    <property type="term" value="C:plasma membrane"/>
    <property type="evidence" value="ECO:0007669"/>
    <property type="project" value="UniProtKB-SubCell"/>
</dbReference>
<dbReference type="PANTHER" id="PTHR45138:SF9">
    <property type="entry name" value="DIGUANYLATE CYCLASE DGCM-RELATED"/>
    <property type="match status" value="1"/>
</dbReference>
<organism evidence="8 9">
    <name type="scientific">Paenibacillus ferrarius</name>
    <dbReference type="NCBI Taxonomy" id="1469647"/>
    <lineage>
        <taxon>Bacteria</taxon>
        <taxon>Bacillati</taxon>
        <taxon>Bacillota</taxon>
        <taxon>Bacilli</taxon>
        <taxon>Bacillales</taxon>
        <taxon>Paenibacillaceae</taxon>
        <taxon>Paenibacillus</taxon>
    </lineage>
</organism>
<proteinExistence type="predicted"/>
<dbReference type="SUPFAM" id="SSF55073">
    <property type="entry name" value="Nucleotide cyclase"/>
    <property type="match status" value="1"/>
</dbReference>
<dbReference type="GO" id="GO:1902201">
    <property type="term" value="P:negative regulation of bacterial-type flagellum-dependent cell motility"/>
    <property type="evidence" value="ECO:0007669"/>
    <property type="project" value="TreeGrafter"/>
</dbReference>
<dbReference type="STRING" id="1469647.BC351_16840"/>
<evidence type="ECO:0000256" key="5">
    <source>
        <dbReference type="ARBA" id="ARBA00023136"/>
    </source>
</evidence>
<dbReference type="InterPro" id="IPR029151">
    <property type="entry name" value="Sensor-like_sf"/>
</dbReference>
<dbReference type="CDD" id="cd18773">
    <property type="entry name" value="PDC1_HK_sensor"/>
    <property type="match status" value="1"/>
</dbReference>
<evidence type="ECO:0000313" key="9">
    <source>
        <dbReference type="Proteomes" id="UP000190626"/>
    </source>
</evidence>
<evidence type="ECO:0000256" key="4">
    <source>
        <dbReference type="ARBA" id="ARBA00022989"/>
    </source>
</evidence>
<reference evidence="9" key="1">
    <citation type="submission" date="2016-07" db="EMBL/GenBank/DDBJ databases">
        <authorList>
            <person name="Florea S."/>
            <person name="Webb J.S."/>
            <person name="Jaromczyk J."/>
            <person name="Schardl C.L."/>
        </authorList>
    </citation>
    <scope>NUCLEOTIDE SEQUENCE [LARGE SCALE GENOMIC DNA]</scope>
    <source>
        <strain evidence="9">CY1</strain>
    </source>
</reference>
<dbReference type="FunFam" id="3.30.70.270:FF:000001">
    <property type="entry name" value="Diguanylate cyclase domain protein"/>
    <property type="match status" value="1"/>
</dbReference>
<evidence type="ECO:0000256" key="6">
    <source>
        <dbReference type="SAM" id="Phobius"/>
    </source>
</evidence>
<dbReference type="CDD" id="cd12912">
    <property type="entry name" value="PDC2_MCP_like"/>
    <property type="match status" value="1"/>
</dbReference>
<dbReference type="Pfam" id="PF00990">
    <property type="entry name" value="GGDEF"/>
    <property type="match status" value="1"/>
</dbReference>
<feature type="transmembrane region" description="Helical" evidence="6">
    <location>
        <begin position="12"/>
        <end position="34"/>
    </location>
</feature>
<name>A0A1V4HQX2_9BACL</name>
<feature type="transmembrane region" description="Helical" evidence="6">
    <location>
        <begin position="283"/>
        <end position="302"/>
    </location>
</feature>
<keyword evidence="9" id="KW-1185">Reference proteome</keyword>
<dbReference type="CDD" id="cd01949">
    <property type="entry name" value="GGDEF"/>
    <property type="match status" value="1"/>
</dbReference>
<dbReference type="InterPro" id="IPR000160">
    <property type="entry name" value="GGDEF_dom"/>
</dbReference>
<dbReference type="OrthoDB" id="9759607at2"/>
<protein>
    <recommendedName>
        <fullName evidence="7">GGDEF domain-containing protein</fullName>
    </recommendedName>
</protein>
<keyword evidence="3 6" id="KW-0812">Transmembrane</keyword>
<keyword evidence="5 6" id="KW-0472">Membrane</keyword>
<dbReference type="GO" id="GO:0043709">
    <property type="term" value="P:cell adhesion involved in single-species biofilm formation"/>
    <property type="evidence" value="ECO:0007669"/>
    <property type="project" value="TreeGrafter"/>
</dbReference>